<sequence>MAMTFEKLRFEREGRVALITLNRPEAQNAIDRALNAELHTVWEQFARDDGLDVAVLTGAGRAFCAGADLADYIPQFLDGDMLAVRANVPTGLGGITRGQHRLAKPVIGAVNGWALAGGFELALACDIRLAAEGAKFGSYEIHRGFHHGDGGIVRMVQSIGVARTMDIVLTGRDVTAAEALSMGLVSHVVAAEMLLPTAMELAGRIASKSQVAIRSAKETILEVAGRTLDDALRLEALYGYSSGDVREVKRQLEKFFAKSGMGKT</sequence>
<name>A0A2K9NEP5_9PROT</name>
<dbReference type="AlphaFoldDB" id="A0A2K9NEP5"/>
<gene>
    <name evidence="3" type="ORF">C0V82_01605</name>
</gene>
<keyword evidence="4" id="KW-1185">Reference proteome</keyword>
<evidence type="ECO:0000256" key="1">
    <source>
        <dbReference type="ARBA" id="ARBA00005254"/>
    </source>
</evidence>
<dbReference type="PANTHER" id="PTHR43802">
    <property type="entry name" value="ENOYL-COA HYDRATASE"/>
    <property type="match status" value="1"/>
</dbReference>
<dbReference type="Gene3D" id="3.90.226.10">
    <property type="entry name" value="2-enoyl-CoA Hydratase, Chain A, domain 1"/>
    <property type="match status" value="1"/>
</dbReference>
<accession>A0A2K9NEP5</accession>
<dbReference type="KEGG" id="ncb:C0V82_01605"/>
<evidence type="ECO:0000313" key="3">
    <source>
        <dbReference type="EMBL" id="AUN31588.1"/>
    </source>
</evidence>
<dbReference type="InterPro" id="IPR029045">
    <property type="entry name" value="ClpP/crotonase-like_dom_sf"/>
</dbReference>
<protein>
    <submittedName>
        <fullName evidence="3">Enoyl-CoA hydratase</fullName>
    </submittedName>
</protein>
<dbReference type="Proteomes" id="UP000234752">
    <property type="component" value="Chromosome eg_1"/>
</dbReference>
<dbReference type="PROSITE" id="PS00166">
    <property type="entry name" value="ENOYL_COA_HYDRATASE"/>
    <property type="match status" value="1"/>
</dbReference>
<evidence type="ECO:0000256" key="2">
    <source>
        <dbReference type="RuleBase" id="RU003707"/>
    </source>
</evidence>
<organism evidence="3 4">
    <name type="scientific">Niveispirillum cyanobacteriorum</name>
    <dbReference type="NCBI Taxonomy" id="1612173"/>
    <lineage>
        <taxon>Bacteria</taxon>
        <taxon>Pseudomonadati</taxon>
        <taxon>Pseudomonadota</taxon>
        <taxon>Alphaproteobacteria</taxon>
        <taxon>Rhodospirillales</taxon>
        <taxon>Azospirillaceae</taxon>
        <taxon>Niveispirillum</taxon>
    </lineage>
</organism>
<comment type="similarity">
    <text evidence="1 2">Belongs to the enoyl-CoA hydratase/isomerase family.</text>
</comment>
<dbReference type="PANTHER" id="PTHR43802:SF1">
    <property type="entry name" value="IP11341P-RELATED"/>
    <property type="match status" value="1"/>
</dbReference>
<dbReference type="InterPro" id="IPR001753">
    <property type="entry name" value="Enoyl-CoA_hydra/iso"/>
</dbReference>
<dbReference type="SUPFAM" id="SSF52096">
    <property type="entry name" value="ClpP/crotonase"/>
    <property type="match status" value="1"/>
</dbReference>
<dbReference type="Pfam" id="PF00378">
    <property type="entry name" value="ECH_1"/>
    <property type="match status" value="1"/>
</dbReference>
<dbReference type="EMBL" id="CP025611">
    <property type="protein sequence ID" value="AUN31588.1"/>
    <property type="molecule type" value="Genomic_DNA"/>
</dbReference>
<dbReference type="OrthoDB" id="9795613at2"/>
<dbReference type="InterPro" id="IPR018376">
    <property type="entry name" value="Enoyl-CoA_hyd/isom_CS"/>
</dbReference>
<dbReference type="CDD" id="cd06558">
    <property type="entry name" value="crotonase-like"/>
    <property type="match status" value="1"/>
</dbReference>
<dbReference type="GO" id="GO:0003824">
    <property type="term" value="F:catalytic activity"/>
    <property type="evidence" value="ECO:0007669"/>
    <property type="project" value="InterPro"/>
</dbReference>
<evidence type="ECO:0000313" key="4">
    <source>
        <dbReference type="Proteomes" id="UP000234752"/>
    </source>
</evidence>
<reference evidence="3 4" key="1">
    <citation type="submission" date="2017-12" db="EMBL/GenBank/DDBJ databases">
        <title>Genomes of bacteria within cyanobacterial aggregates.</title>
        <authorList>
            <person name="Cai H."/>
        </authorList>
    </citation>
    <scope>NUCLEOTIDE SEQUENCE [LARGE SCALE GENOMIC DNA]</scope>
    <source>
        <strain evidence="3 4">TH16</strain>
    </source>
</reference>
<proteinExistence type="inferred from homology"/>